<evidence type="ECO:0008006" key="5">
    <source>
        <dbReference type="Google" id="ProtNLM"/>
    </source>
</evidence>
<dbReference type="PANTHER" id="PTHR48100:SF1">
    <property type="entry name" value="HISTIDINE PHOSPHATASE FAMILY PROTEIN-RELATED"/>
    <property type="match status" value="1"/>
</dbReference>
<dbReference type="Gene3D" id="3.40.50.1240">
    <property type="entry name" value="Phosphoglycerate mutase-like"/>
    <property type="match status" value="1"/>
</dbReference>
<dbReference type="EMBL" id="CAUYUJ010002225">
    <property type="protein sequence ID" value="CAK0799802.1"/>
    <property type="molecule type" value="Genomic_DNA"/>
</dbReference>
<dbReference type="Proteomes" id="UP001189429">
    <property type="component" value="Unassembled WGS sequence"/>
</dbReference>
<gene>
    <name evidence="3" type="ORF">PCOR1329_LOCUS8142</name>
</gene>
<evidence type="ECO:0000256" key="1">
    <source>
        <dbReference type="ARBA" id="ARBA00023152"/>
    </source>
</evidence>
<accession>A0ABN9Q2A9</accession>
<proteinExistence type="predicted"/>
<reference evidence="3" key="1">
    <citation type="submission" date="2023-10" db="EMBL/GenBank/DDBJ databases">
        <authorList>
            <person name="Chen Y."/>
            <person name="Shah S."/>
            <person name="Dougan E. K."/>
            <person name="Thang M."/>
            <person name="Chan C."/>
        </authorList>
    </citation>
    <scope>NUCLEOTIDE SEQUENCE [LARGE SCALE GENOMIC DNA]</scope>
</reference>
<dbReference type="SMART" id="SM00855">
    <property type="entry name" value="PGAM"/>
    <property type="match status" value="1"/>
</dbReference>
<name>A0ABN9Q2A9_9DINO</name>
<dbReference type="PANTHER" id="PTHR48100">
    <property type="entry name" value="BROAD-SPECIFICITY PHOSPHATASE YOR283W-RELATED"/>
    <property type="match status" value="1"/>
</dbReference>
<keyword evidence="4" id="KW-1185">Reference proteome</keyword>
<feature type="non-terminal residue" evidence="3">
    <location>
        <position position="144"/>
    </location>
</feature>
<evidence type="ECO:0000256" key="2">
    <source>
        <dbReference type="ARBA" id="ARBA00023235"/>
    </source>
</evidence>
<evidence type="ECO:0000313" key="3">
    <source>
        <dbReference type="EMBL" id="CAK0799802.1"/>
    </source>
</evidence>
<dbReference type="InterPro" id="IPR001345">
    <property type="entry name" value="PG/BPGM_mutase_AS"/>
</dbReference>
<dbReference type="CDD" id="cd07067">
    <property type="entry name" value="HP_PGM_like"/>
    <property type="match status" value="1"/>
</dbReference>
<protein>
    <recommendedName>
        <fullName evidence="5">Phosphoglycerate mutase (2,3-diphosphoglycerate-dependent)</fullName>
    </recommendedName>
</protein>
<dbReference type="Pfam" id="PF00300">
    <property type="entry name" value="His_Phos_1"/>
    <property type="match status" value="1"/>
</dbReference>
<organism evidence="3 4">
    <name type="scientific">Prorocentrum cordatum</name>
    <dbReference type="NCBI Taxonomy" id="2364126"/>
    <lineage>
        <taxon>Eukaryota</taxon>
        <taxon>Sar</taxon>
        <taxon>Alveolata</taxon>
        <taxon>Dinophyceae</taxon>
        <taxon>Prorocentrales</taxon>
        <taxon>Prorocentraceae</taxon>
        <taxon>Prorocentrum</taxon>
    </lineage>
</organism>
<dbReference type="SUPFAM" id="SSF53254">
    <property type="entry name" value="Phosphoglycerate mutase-like"/>
    <property type="match status" value="1"/>
</dbReference>
<dbReference type="InterPro" id="IPR013078">
    <property type="entry name" value="His_Pase_superF_clade-1"/>
</dbReference>
<evidence type="ECO:0000313" key="4">
    <source>
        <dbReference type="Proteomes" id="UP001189429"/>
    </source>
</evidence>
<dbReference type="PROSITE" id="PS00175">
    <property type="entry name" value="PG_MUTASE"/>
    <property type="match status" value="1"/>
</dbReference>
<comment type="caution">
    <text evidence="3">The sequence shown here is derived from an EMBL/GenBank/DDBJ whole genome shotgun (WGS) entry which is preliminary data.</text>
</comment>
<keyword evidence="1" id="KW-0324">Glycolysis</keyword>
<sequence length="144" mass="16038">MVLPRGTRAPVQRSETGSVAKVVHVVRHGEAEHNVSDAFSSKRNTQLTAKGRRQARSLRCNLKRLKPQAVITSPLLRALQTARAMSPSTPTVVVPDARERILRRTHLCDLPVDPKRFRQSKQFGGMDWSLASGVGTRGYQKDIM</sequence>
<dbReference type="InterPro" id="IPR050275">
    <property type="entry name" value="PGM_Phosphatase"/>
</dbReference>
<keyword evidence="2" id="KW-0413">Isomerase</keyword>
<dbReference type="InterPro" id="IPR029033">
    <property type="entry name" value="His_PPase_superfam"/>
</dbReference>